<evidence type="ECO:0000313" key="2">
    <source>
        <dbReference type="EMBL" id="ABN70498.1"/>
    </source>
</evidence>
<keyword evidence="3" id="KW-1185">Reference proteome</keyword>
<evidence type="ECO:0000256" key="1">
    <source>
        <dbReference type="SAM" id="Phobius"/>
    </source>
</evidence>
<reference evidence="2 3" key="2">
    <citation type="journal article" date="2009" name="Stand. Genomic Sci.">
        <title>Complete genome sequence of Staphylothermus marinus Stetter and Fiala 1986 type strain F1.</title>
        <authorList>
            <person name="Anderson I.J."/>
            <person name="Sun H."/>
            <person name="Lapidus A."/>
            <person name="Copeland A."/>
            <person name="Glavina Del Rio T."/>
            <person name="Tice H."/>
            <person name="Dalin E."/>
            <person name="Lucas S."/>
            <person name="Barry K."/>
            <person name="Land M."/>
            <person name="Richardson P."/>
            <person name="Huber H."/>
            <person name="Kyrpides N.C."/>
        </authorList>
    </citation>
    <scope>NUCLEOTIDE SEQUENCE [LARGE SCALE GENOMIC DNA]</scope>
    <source>
        <strain evidence="3">ATCC 43588 / DSM 3639 / JCM 9404 / F1</strain>
    </source>
</reference>
<proteinExistence type="predicted"/>
<dbReference type="eggNOG" id="arCOG12452">
    <property type="taxonomic scope" value="Archaea"/>
</dbReference>
<sequence length="247" mass="28271">MKSTIHLIILIMVLMSALIISSLTNAESSLNDQLVYVDVHINHYIRDNNITINFVVIIVNNYNSIIELDVLKHPQILMLTNNSVVYSNRYVLYTEKLLVKPGKHSIVNISITSKNKFDEIIAYSGRYLVVVNGKALFSVEEQKRIRIYLISHNNQFNESETPFSINTIKTTISTSKLQQKNNQKPETISYVAIPIVNTNSSHLFSLDYPNSTQDSTYISLFISISVVFFSLMITYKIYILAIELLRK</sequence>
<dbReference type="EMBL" id="CP000575">
    <property type="protein sequence ID" value="ABN70498.1"/>
    <property type="molecule type" value="Genomic_DNA"/>
</dbReference>
<name>A3DPD8_STAMF</name>
<dbReference type="OrthoDB" id="379388at2157"/>
<gene>
    <name evidence="2" type="ordered locus">Smar_1408</name>
</gene>
<accession>A3DPD8</accession>
<dbReference type="RefSeq" id="WP_011839692.1">
    <property type="nucleotide sequence ID" value="NC_009033.1"/>
</dbReference>
<dbReference type="HOGENOM" id="CLU_1122662_0_0_2"/>
<feature type="transmembrane region" description="Helical" evidence="1">
    <location>
        <begin position="217"/>
        <end position="241"/>
    </location>
</feature>
<dbReference type="GeneID" id="4907835"/>
<protein>
    <submittedName>
        <fullName evidence="2">Uncharacterized protein</fullName>
    </submittedName>
</protein>
<dbReference type="AlphaFoldDB" id="A3DPD8"/>
<dbReference type="KEGG" id="smr:Smar_1408"/>
<reference evidence="3" key="1">
    <citation type="journal article" date="2009" name="BMC Genomics">
        <title>The complete genome sequence of Staphylothermus marinus reveals differences in sulfur metabolism among heterotrophic Crenarchaeota.</title>
        <authorList>
            <person name="Anderson I.J."/>
            <person name="Dharmarajan L."/>
            <person name="Rodriguez J."/>
            <person name="Hooper S."/>
            <person name="Porat I."/>
            <person name="Ulrich L.E."/>
            <person name="Elkins J.G."/>
            <person name="Mavromatis K."/>
            <person name="Sun H."/>
            <person name="Land M."/>
            <person name="Lapidus A."/>
            <person name="Lucas S."/>
            <person name="Barry K."/>
            <person name="Huber H."/>
            <person name="Zhulin I.B."/>
            <person name="Whitman W.B."/>
            <person name="Mukhopadhyay B."/>
            <person name="Woese C."/>
            <person name="Bristow J."/>
            <person name="Kyrpides N."/>
        </authorList>
    </citation>
    <scope>NUCLEOTIDE SEQUENCE [LARGE SCALE GENOMIC DNA]</scope>
    <source>
        <strain evidence="3">ATCC 43588 / DSM 3639 / JCM 9404 / F1</strain>
    </source>
</reference>
<dbReference type="STRING" id="399550.Smar_1408"/>
<organism evidence="2 3">
    <name type="scientific">Staphylothermus marinus (strain ATCC 43588 / DSM 3639 / JCM 9404 / F1)</name>
    <dbReference type="NCBI Taxonomy" id="399550"/>
    <lineage>
        <taxon>Archaea</taxon>
        <taxon>Thermoproteota</taxon>
        <taxon>Thermoprotei</taxon>
        <taxon>Desulfurococcales</taxon>
        <taxon>Desulfurococcaceae</taxon>
        <taxon>Staphylothermus</taxon>
    </lineage>
</organism>
<keyword evidence="1" id="KW-0812">Transmembrane</keyword>
<dbReference type="Proteomes" id="UP000000254">
    <property type="component" value="Chromosome"/>
</dbReference>
<keyword evidence="1" id="KW-1133">Transmembrane helix</keyword>
<keyword evidence="1" id="KW-0472">Membrane</keyword>
<evidence type="ECO:0000313" key="3">
    <source>
        <dbReference type="Proteomes" id="UP000000254"/>
    </source>
</evidence>